<protein>
    <submittedName>
        <fullName evidence="1">Pentapeptide repeat-containing protein</fullName>
    </submittedName>
</protein>
<organism evidence="1 2">
    <name type="scientific">Candidatus Ruthenibacterium merdavium</name>
    <dbReference type="NCBI Taxonomy" id="2838752"/>
    <lineage>
        <taxon>Bacteria</taxon>
        <taxon>Bacillati</taxon>
        <taxon>Bacillota</taxon>
        <taxon>Clostridia</taxon>
        <taxon>Eubacteriales</taxon>
        <taxon>Oscillospiraceae</taxon>
        <taxon>Ruthenibacterium</taxon>
    </lineage>
</organism>
<dbReference type="EMBL" id="DWWA01000020">
    <property type="protein sequence ID" value="HJC71910.1"/>
    <property type="molecule type" value="Genomic_DNA"/>
</dbReference>
<dbReference type="InterPro" id="IPR001646">
    <property type="entry name" value="5peptide_repeat"/>
</dbReference>
<gene>
    <name evidence="1" type="ORF">H9698_03845</name>
</gene>
<dbReference type="InterPro" id="IPR052949">
    <property type="entry name" value="PA_immunity-related"/>
</dbReference>
<reference evidence="1" key="1">
    <citation type="journal article" date="2021" name="PeerJ">
        <title>Extensive microbial diversity within the chicken gut microbiome revealed by metagenomics and culture.</title>
        <authorList>
            <person name="Gilroy R."/>
            <person name="Ravi A."/>
            <person name="Getino M."/>
            <person name="Pursley I."/>
            <person name="Horton D.L."/>
            <person name="Alikhan N.F."/>
            <person name="Baker D."/>
            <person name="Gharbi K."/>
            <person name="Hall N."/>
            <person name="Watson M."/>
            <person name="Adriaenssens E.M."/>
            <person name="Foster-Nyarko E."/>
            <person name="Jarju S."/>
            <person name="Secka A."/>
            <person name="Antonio M."/>
            <person name="Oren A."/>
            <person name="Chaudhuri R.R."/>
            <person name="La Ragione R."/>
            <person name="Hildebrand F."/>
            <person name="Pallen M.J."/>
        </authorList>
    </citation>
    <scope>NUCLEOTIDE SEQUENCE</scope>
    <source>
        <strain evidence="1">5933</strain>
    </source>
</reference>
<accession>A0A9D2Q6Q4</accession>
<dbReference type="Proteomes" id="UP000823918">
    <property type="component" value="Unassembled WGS sequence"/>
</dbReference>
<dbReference type="Gene3D" id="2.160.20.80">
    <property type="entry name" value="E3 ubiquitin-protein ligase SopA"/>
    <property type="match status" value="1"/>
</dbReference>
<sequence>MKAMHDVGEEILKALECAKNGQVLEECIWENETIPGDMGALRFERCVFRRCVFDALSAQKSEWIDCVFEHCTFLMADWQDAFFRRCRWASCRLNGSTFANACLEEVQFEACAARSAAWSQALLKRVSFQGCSLQQAFLDGLKPKSRWTVTECDLTEVDFAKTALSGQRLDTCVIDGLRIEGTELRGAVVSPAQACELAKLLGVVIRG</sequence>
<reference evidence="1" key="2">
    <citation type="submission" date="2021-04" db="EMBL/GenBank/DDBJ databases">
        <authorList>
            <person name="Gilroy R."/>
        </authorList>
    </citation>
    <scope>NUCLEOTIDE SEQUENCE</scope>
    <source>
        <strain evidence="1">5933</strain>
    </source>
</reference>
<evidence type="ECO:0000313" key="1">
    <source>
        <dbReference type="EMBL" id="HJC71910.1"/>
    </source>
</evidence>
<dbReference type="SUPFAM" id="SSF141571">
    <property type="entry name" value="Pentapeptide repeat-like"/>
    <property type="match status" value="1"/>
</dbReference>
<evidence type="ECO:0000313" key="2">
    <source>
        <dbReference type="Proteomes" id="UP000823918"/>
    </source>
</evidence>
<dbReference type="PANTHER" id="PTHR42999">
    <property type="entry name" value="ANTIBIOTIC RESISTANCE PROTEIN MCBG"/>
    <property type="match status" value="1"/>
</dbReference>
<dbReference type="Pfam" id="PF13599">
    <property type="entry name" value="Pentapeptide_4"/>
    <property type="match status" value="1"/>
</dbReference>
<dbReference type="AlphaFoldDB" id="A0A9D2Q6Q4"/>
<name>A0A9D2Q6Q4_9FIRM</name>
<comment type="caution">
    <text evidence="1">The sequence shown here is derived from an EMBL/GenBank/DDBJ whole genome shotgun (WGS) entry which is preliminary data.</text>
</comment>
<proteinExistence type="predicted"/>
<dbReference type="PANTHER" id="PTHR42999:SF1">
    <property type="entry name" value="PENTAPEPTIDE REPEAT-CONTAINING PROTEIN"/>
    <property type="match status" value="1"/>
</dbReference>